<proteinExistence type="predicted"/>
<feature type="compositionally biased region" description="Polar residues" evidence="1">
    <location>
        <begin position="77"/>
        <end position="93"/>
    </location>
</feature>
<protein>
    <submittedName>
        <fullName evidence="2">Uncharacterized protein</fullName>
    </submittedName>
</protein>
<dbReference type="AlphaFoldDB" id="A0A0F9RIE2"/>
<comment type="caution">
    <text evidence="2">The sequence shown here is derived from an EMBL/GenBank/DDBJ whole genome shotgun (WGS) entry which is preliminary data.</text>
</comment>
<organism evidence="2">
    <name type="scientific">marine sediment metagenome</name>
    <dbReference type="NCBI Taxonomy" id="412755"/>
    <lineage>
        <taxon>unclassified sequences</taxon>
        <taxon>metagenomes</taxon>
        <taxon>ecological metagenomes</taxon>
    </lineage>
</organism>
<feature type="region of interest" description="Disordered" evidence="1">
    <location>
        <begin position="68"/>
        <end position="93"/>
    </location>
</feature>
<evidence type="ECO:0000313" key="2">
    <source>
        <dbReference type="EMBL" id="KKN17053.1"/>
    </source>
</evidence>
<accession>A0A0F9RIE2</accession>
<evidence type="ECO:0000256" key="1">
    <source>
        <dbReference type="SAM" id="MobiDB-lite"/>
    </source>
</evidence>
<sequence>MVRNCKTCDAGNTHFGNSIPDKSRKAGKTLDVPVRKPSISERQKAEAVAESIRQAAEWARKWRFEQRERIDAGAEQPDQTINPDTLTKPSPPN</sequence>
<dbReference type="EMBL" id="LAZR01003561">
    <property type="protein sequence ID" value="KKN17053.1"/>
    <property type="molecule type" value="Genomic_DNA"/>
</dbReference>
<gene>
    <name evidence="2" type="ORF">LCGC14_0969710</name>
</gene>
<reference evidence="2" key="1">
    <citation type="journal article" date="2015" name="Nature">
        <title>Complex archaea that bridge the gap between prokaryotes and eukaryotes.</title>
        <authorList>
            <person name="Spang A."/>
            <person name="Saw J.H."/>
            <person name="Jorgensen S.L."/>
            <person name="Zaremba-Niedzwiedzka K."/>
            <person name="Martijn J."/>
            <person name="Lind A.E."/>
            <person name="van Eijk R."/>
            <person name="Schleper C."/>
            <person name="Guy L."/>
            <person name="Ettema T.J."/>
        </authorList>
    </citation>
    <scope>NUCLEOTIDE SEQUENCE</scope>
</reference>
<feature type="region of interest" description="Disordered" evidence="1">
    <location>
        <begin position="1"/>
        <end position="29"/>
    </location>
</feature>
<name>A0A0F9RIE2_9ZZZZ</name>